<dbReference type="RefSeq" id="WP_160485638.1">
    <property type="nucleotide sequence ID" value="NZ_WUBR01000002.1"/>
</dbReference>
<sequence length="114" mass="12141">MLKIASALIILTATTQAAGQDNASKSETPPAVDVETPVFDPDVDTACDNDPQLVQGAEGDAQLFRDPARPDTLQPMHAVGYEVDGCSLLVMTDGSLMRPPQQDEEQPVSFMPAQ</sequence>
<proteinExistence type="predicted"/>
<evidence type="ECO:0000256" key="1">
    <source>
        <dbReference type="SAM" id="SignalP"/>
    </source>
</evidence>
<keyword evidence="1" id="KW-0732">Signal</keyword>
<evidence type="ECO:0000313" key="2">
    <source>
        <dbReference type="EMBL" id="MWV27989.1"/>
    </source>
</evidence>
<gene>
    <name evidence="2" type="ORF">GRF63_08720</name>
</gene>
<dbReference type="EMBL" id="WUBR01000002">
    <property type="protein sequence ID" value="MWV27989.1"/>
    <property type="molecule type" value="Genomic_DNA"/>
</dbReference>
<comment type="caution">
    <text evidence="2">The sequence shown here is derived from an EMBL/GenBank/DDBJ whole genome shotgun (WGS) entry which is preliminary data.</text>
</comment>
<reference evidence="2 3" key="2">
    <citation type="submission" date="2020-02" db="EMBL/GenBank/DDBJ databases">
        <title>Erythrobacter dongmakensis sp. nov., isolated from a tidal mudflat.</title>
        <authorList>
            <person name="Kim I.S."/>
        </authorList>
    </citation>
    <scope>NUCLEOTIDE SEQUENCE [LARGE SCALE GENOMIC DNA]</scope>
    <source>
        <strain evidence="2 3">GH3-10</strain>
    </source>
</reference>
<dbReference type="Proteomes" id="UP000461409">
    <property type="component" value="Unassembled WGS sequence"/>
</dbReference>
<protein>
    <recommendedName>
        <fullName evidence="4">Secreted protein</fullName>
    </recommendedName>
</protein>
<accession>A0A844XE07</accession>
<organism evidence="2 3">
    <name type="scientific">Aurantiacibacter rhizosphaerae</name>
    <dbReference type="NCBI Taxonomy" id="2691582"/>
    <lineage>
        <taxon>Bacteria</taxon>
        <taxon>Pseudomonadati</taxon>
        <taxon>Pseudomonadota</taxon>
        <taxon>Alphaproteobacteria</taxon>
        <taxon>Sphingomonadales</taxon>
        <taxon>Erythrobacteraceae</taxon>
        <taxon>Aurantiacibacter</taxon>
    </lineage>
</organism>
<feature type="chain" id="PRO_5032484231" description="Secreted protein" evidence="1">
    <location>
        <begin position="18"/>
        <end position="114"/>
    </location>
</feature>
<feature type="signal peptide" evidence="1">
    <location>
        <begin position="1"/>
        <end position="17"/>
    </location>
</feature>
<dbReference type="AlphaFoldDB" id="A0A844XE07"/>
<evidence type="ECO:0008006" key="4">
    <source>
        <dbReference type="Google" id="ProtNLM"/>
    </source>
</evidence>
<reference evidence="2 3" key="1">
    <citation type="submission" date="2019-12" db="EMBL/GenBank/DDBJ databases">
        <authorList>
            <person name="Lee S.D."/>
        </authorList>
    </citation>
    <scope>NUCLEOTIDE SEQUENCE [LARGE SCALE GENOMIC DNA]</scope>
    <source>
        <strain evidence="2 3">GH3-10</strain>
    </source>
</reference>
<keyword evidence="3" id="KW-1185">Reference proteome</keyword>
<evidence type="ECO:0000313" key="3">
    <source>
        <dbReference type="Proteomes" id="UP000461409"/>
    </source>
</evidence>
<name>A0A844XE07_9SPHN</name>